<reference evidence="2" key="1">
    <citation type="submission" date="2017-01" db="EMBL/GenBank/DDBJ databases">
        <title>Comparative genomics of anhydrobiosis in the tardigrade Hypsibius dujardini.</title>
        <authorList>
            <person name="Yoshida Y."/>
            <person name="Koutsovoulos G."/>
            <person name="Laetsch D."/>
            <person name="Stevens L."/>
            <person name="Kumar S."/>
            <person name="Horikawa D."/>
            <person name="Ishino K."/>
            <person name="Komine S."/>
            <person name="Tomita M."/>
            <person name="Blaxter M."/>
            <person name="Arakawa K."/>
        </authorList>
    </citation>
    <scope>NUCLEOTIDE SEQUENCE [LARGE SCALE GENOMIC DNA]</scope>
    <source>
        <strain evidence="2">Z151</strain>
    </source>
</reference>
<organism evidence="1 2">
    <name type="scientific">Hypsibius exemplaris</name>
    <name type="common">Freshwater tardigrade</name>
    <dbReference type="NCBI Taxonomy" id="2072580"/>
    <lineage>
        <taxon>Eukaryota</taxon>
        <taxon>Metazoa</taxon>
        <taxon>Ecdysozoa</taxon>
        <taxon>Tardigrada</taxon>
        <taxon>Eutardigrada</taxon>
        <taxon>Parachela</taxon>
        <taxon>Hypsibioidea</taxon>
        <taxon>Hypsibiidae</taxon>
        <taxon>Hypsibius</taxon>
    </lineage>
</organism>
<dbReference type="Proteomes" id="UP000192578">
    <property type="component" value="Unassembled WGS sequence"/>
</dbReference>
<name>A0A9X6NDA0_HYPEX</name>
<dbReference type="AlphaFoldDB" id="A0A9X6NDA0"/>
<proteinExistence type="predicted"/>
<accession>A0A9X6NDA0</accession>
<sequence length="70" mass="7635">FWPCSYLQPGPRKETCEDALILRQDKKGNAATCTTHGNGASTGKQTVFSHVKPDVGAGRWHPRDPAKNIS</sequence>
<gene>
    <name evidence="1" type="ORF">BV898_15107</name>
</gene>
<protein>
    <submittedName>
        <fullName evidence="1">Uncharacterized protein</fullName>
    </submittedName>
</protein>
<feature type="non-terminal residue" evidence="1">
    <location>
        <position position="1"/>
    </location>
</feature>
<comment type="caution">
    <text evidence="1">The sequence shown here is derived from an EMBL/GenBank/DDBJ whole genome shotgun (WGS) entry which is preliminary data.</text>
</comment>
<keyword evidence="2" id="KW-1185">Reference proteome</keyword>
<evidence type="ECO:0000313" key="2">
    <source>
        <dbReference type="Proteomes" id="UP000192578"/>
    </source>
</evidence>
<evidence type="ECO:0000313" key="1">
    <source>
        <dbReference type="EMBL" id="OWA50596.1"/>
    </source>
</evidence>
<dbReference type="EMBL" id="MTYJ01000197">
    <property type="protein sequence ID" value="OWA50596.1"/>
    <property type="molecule type" value="Genomic_DNA"/>
</dbReference>